<reference evidence="3 4" key="1">
    <citation type="submission" date="2018-10" db="EMBL/GenBank/DDBJ databases">
        <title>A high-quality apple genome assembly.</title>
        <authorList>
            <person name="Hu J."/>
        </authorList>
    </citation>
    <scope>NUCLEOTIDE SEQUENCE [LARGE SCALE GENOMIC DNA]</scope>
    <source>
        <strain evidence="4">cv. HFTH1</strain>
        <tissue evidence="3">Young leaf</tissue>
    </source>
</reference>
<keyword evidence="2" id="KW-0472">Membrane</keyword>
<feature type="compositionally biased region" description="Polar residues" evidence="1">
    <location>
        <begin position="149"/>
        <end position="171"/>
    </location>
</feature>
<evidence type="ECO:0000256" key="2">
    <source>
        <dbReference type="SAM" id="Phobius"/>
    </source>
</evidence>
<dbReference type="Proteomes" id="UP000290289">
    <property type="component" value="Chromosome 15"/>
</dbReference>
<dbReference type="AlphaFoldDB" id="A0A498HUR2"/>
<protein>
    <submittedName>
        <fullName evidence="3">Uncharacterized protein</fullName>
    </submittedName>
</protein>
<comment type="caution">
    <text evidence="3">The sequence shown here is derived from an EMBL/GenBank/DDBJ whole genome shotgun (WGS) entry which is preliminary data.</text>
</comment>
<feature type="transmembrane region" description="Helical" evidence="2">
    <location>
        <begin position="293"/>
        <end position="312"/>
    </location>
</feature>
<feature type="region of interest" description="Disordered" evidence="1">
    <location>
        <begin position="1"/>
        <end position="20"/>
    </location>
</feature>
<sequence length="313" mass="34031">MTTNSREARRRKIMERGSDRLALITGRIQTLSPSSSLSSSPPPDPATHSEDTDLPSRPSISPDQIPRTHVPDQIPVFTPEIEEMWSAPSTVQNESPTSQTETHVPGQIPGTLFHSYLQKSPSLVAVVVFDNGGCGSAVFTPEIEERRSSSSTVQDESPPSTVQNESRPSSLSFEKPRLFTASRISGAIEASERIRIYISMAIAVLVVFSHLGFPLLGSKLVKTLMGFRPLYLVLVTNVTLVLARIFDSGQQRHHRVPAGIGEGQTMSGSEYEWAERLGKALGIGLLGKKVLDALFMDCAVYAIIVVCGLSFAQ</sequence>
<organism evidence="3 4">
    <name type="scientific">Malus domestica</name>
    <name type="common">Apple</name>
    <name type="synonym">Pyrus malus</name>
    <dbReference type="NCBI Taxonomy" id="3750"/>
    <lineage>
        <taxon>Eukaryota</taxon>
        <taxon>Viridiplantae</taxon>
        <taxon>Streptophyta</taxon>
        <taxon>Embryophyta</taxon>
        <taxon>Tracheophyta</taxon>
        <taxon>Spermatophyta</taxon>
        <taxon>Magnoliopsida</taxon>
        <taxon>eudicotyledons</taxon>
        <taxon>Gunneridae</taxon>
        <taxon>Pentapetalae</taxon>
        <taxon>rosids</taxon>
        <taxon>fabids</taxon>
        <taxon>Rosales</taxon>
        <taxon>Rosaceae</taxon>
        <taxon>Amygdaloideae</taxon>
        <taxon>Maleae</taxon>
        <taxon>Malus</taxon>
    </lineage>
</organism>
<evidence type="ECO:0000313" key="3">
    <source>
        <dbReference type="EMBL" id="RXH72623.1"/>
    </source>
</evidence>
<evidence type="ECO:0000313" key="4">
    <source>
        <dbReference type="Proteomes" id="UP000290289"/>
    </source>
</evidence>
<proteinExistence type="predicted"/>
<dbReference type="PANTHER" id="PTHR35469">
    <property type="entry name" value="TRANSMEMBRANE PROTEIN"/>
    <property type="match status" value="1"/>
</dbReference>
<keyword evidence="4" id="KW-1185">Reference proteome</keyword>
<feature type="transmembrane region" description="Helical" evidence="2">
    <location>
        <begin position="196"/>
        <end position="217"/>
    </location>
</feature>
<keyword evidence="2" id="KW-0812">Transmembrane</keyword>
<feature type="region of interest" description="Disordered" evidence="1">
    <location>
        <begin position="25"/>
        <end position="71"/>
    </location>
</feature>
<keyword evidence="2" id="KW-1133">Transmembrane helix</keyword>
<gene>
    <name evidence="3" type="ORF">DVH24_012307</name>
</gene>
<dbReference type="STRING" id="3750.A0A498HUR2"/>
<feature type="transmembrane region" description="Helical" evidence="2">
    <location>
        <begin position="229"/>
        <end position="246"/>
    </location>
</feature>
<accession>A0A498HUR2</accession>
<feature type="region of interest" description="Disordered" evidence="1">
    <location>
        <begin position="140"/>
        <end position="171"/>
    </location>
</feature>
<name>A0A498HUR2_MALDO</name>
<dbReference type="EMBL" id="RDQH01000341">
    <property type="protein sequence ID" value="RXH72623.1"/>
    <property type="molecule type" value="Genomic_DNA"/>
</dbReference>
<dbReference type="PANTHER" id="PTHR35469:SF4">
    <property type="entry name" value="TRANSMEMBRANE PROTEIN"/>
    <property type="match status" value="1"/>
</dbReference>
<evidence type="ECO:0000256" key="1">
    <source>
        <dbReference type="SAM" id="MobiDB-lite"/>
    </source>
</evidence>